<reference evidence="2" key="1">
    <citation type="submission" date="2023-01" db="EMBL/GenBank/DDBJ databases">
        <authorList>
            <person name="Van Ghelder C."/>
            <person name="Rancurel C."/>
        </authorList>
    </citation>
    <scope>NUCLEOTIDE SEQUENCE</scope>
    <source>
        <strain evidence="2">CNCM I-4278</strain>
    </source>
</reference>
<protein>
    <submittedName>
        <fullName evidence="2">Uncharacterized protein</fullName>
    </submittedName>
</protein>
<gene>
    <name evidence="2" type="ORF">PDIGIT_LOCUS15156</name>
</gene>
<organism evidence="2 3">
    <name type="scientific">Periconia digitata</name>
    <dbReference type="NCBI Taxonomy" id="1303443"/>
    <lineage>
        <taxon>Eukaryota</taxon>
        <taxon>Fungi</taxon>
        <taxon>Dikarya</taxon>
        <taxon>Ascomycota</taxon>
        <taxon>Pezizomycotina</taxon>
        <taxon>Dothideomycetes</taxon>
        <taxon>Pleosporomycetidae</taxon>
        <taxon>Pleosporales</taxon>
        <taxon>Massarineae</taxon>
        <taxon>Periconiaceae</taxon>
        <taxon>Periconia</taxon>
    </lineage>
</organism>
<evidence type="ECO:0000256" key="1">
    <source>
        <dbReference type="SAM" id="Phobius"/>
    </source>
</evidence>
<evidence type="ECO:0000313" key="3">
    <source>
        <dbReference type="Proteomes" id="UP001152607"/>
    </source>
</evidence>
<name>A0A9W4UTK2_9PLEO</name>
<keyword evidence="1" id="KW-0472">Membrane</keyword>
<keyword evidence="1" id="KW-1133">Transmembrane helix</keyword>
<dbReference type="Proteomes" id="UP001152607">
    <property type="component" value="Unassembled WGS sequence"/>
</dbReference>
<keyword evidence="3" id="KW-1185">Reference proteome</keyword>
<keyword evidence="1" id="KW-0812">Transmembrane</keyword>
<sequence length="74" mass="8842">MDGILYRRLPFFFRLGFHPSLPLLNVCVLIYIYIHIYMYIRSERARSAFSLSYISTNLITHSQHHNLEIIDLMP</sequence>
<dbReference type="EMBL" id="CAOQHR010000012">
    <property type="protein sequence ID" value="CAI6341955.1"/>
    <property type="molecule type" value="Genomic_DNA"/>
</dbReference>
<feature type="transmembrane region" description="Helical" evidence="1">
    <location>
        <begin position="20"/>
        <end position="40"/>
    </location>
</feature>
<proteinExistence type="predicted"/>
<evidence type="ECO:0000313" key="2">
    <source>
        <dbReference type="EMBL" id="CAI6341955.1"/>
    </source>
</evidence>
<accession>A0A9W4UTK2</accession>
<dbReference type="AlphaFoldDB" id="A0A9W4UTK2"/>
<comment type="caution">
    <text evidence="2">The sequence shown here is derived from an EMBL/GenBank/DDBJ whole genome shotgun (WGS) entry which is preliminary data.</text>
</comment>